<evidence type="ECO:0000256" key="1">
    <source>
        <dbReference type="SAM" id="MobiDB-lite"/>
    </source>
</evidence>
<evidence type="ECO:0000313" key="2">
    <source>
        <dbReference type="EMBL" id="KAK7007437.1"/>
    </source>
</evidence>
<protein>
    <submittedName>
        <fullName evidence="2">Uncharacterized protein</fullName>
    </submittedName>
</protein>
<accession>A0AAW0AF72</accession>
<gene>
    <name evidence="2" type="ORF">R3P38DRAFT_2792879</name>
    <name evidence="4" type="ORF">R3P38DRAFT_2792885</name>
    <name evidence="3" type="ORF">R3P38DRAFT_3598578</name>
</gene>
<reference evidence="2 5" key="1">
    <citation type="journal article" date="2024" name="J Genomics">
        <title>Draft genome sequencing and assembly of Favolaschia claudopus CIRM-BRFM 2984 isolated from oak limbs.</title>
        <authorList>
            <person name="Navarro D."/>
            <person name="Drula E."/>
            <person name="Chaduli D."/>
            <person name="Cazenave R."/>
            <person name="Ahrendt S."/>
            <person name="Wang J."/>
            <person name="Lipzen A."/>
            <person name="Daum C."/>
            <person name="Barry K."/>
            <person name="Grigoriev I.V."/>
            <person name="Favel A."/>
            <person name="Rosso M.N."/>
            <person name="Martin F."/>
        </authorList>
    </citation>
    <scope>NUCLEOTIDE SEQUENCE [LARGE SCALE GENOMIC DNA]</scope>
    <source>
        <strain evidence="2 5">CIRM-BRFM 2984</strain>
    </source>
</reference>
<organism evidence="2 5">
    <name type="scientific">Favolaschia claudopus</name>
    <dbReference type="NCBI Taxonomy" id="2862362"/>
    <lineage>
        <taxon>Eukaryota</taxon>
        <taxon>Fungi</taxon>
        <taxon>Dikarya</taxon>
        <taxon>Basidiomycota</taxon>
        <taxon>Agaricomycotina</taxon>
        <taxon>Agaricomycetes</taxon>
        <taxon>Agaricomycetidae</taxon>
        <taxon>Agaricales</taxon>
        <taxon>Marasmiineae</taxon>
        <taxon>Mycenaceae</taxon>
        <taxon>Favolaschia</taxon>
    </lineage>
</organism>
<dbReference type="Proteomes" id="UP001362999">
    <property type="component" value="Unassembled WGS sequence"/>
</dbReference>
<evidence type="ECO:0000313" key="4">
    <source>
        <dbReference type="EMBL" id="KAK7007443.1"/>
    </source>
</evidence>
<keyword evidence="5" id="KW-1185">Reference proteome</keyword>
<sequence length="524" mass="57759">MAPCIDSEASIGGNCAVRANETGFLITTTTIPLSSNHAPPFSSSAPLASTTPGSIQPSPIHSTLLGFDFNSASNPNIRAPDTSAASHSDLLSKVPLSLSSVWPPAGKPRPATLNGRASRNLKRSSSSSQRRRLFEVAADFLCFQSHIFGCPQAKPSFSKSNPTSFFNIATRSELVPRAPRSGAHTLSIRIDFRRATFSCYRRPLSVEILNLWAPAGSPHHRELMSRLQDNCLGYLMLLALLPRRVTALALDCLGSSCRQANTAPDNLTSECPSRFKTLGSPLPPRRAAALTLDCIFHRPASGTNARLFPKGFGRRQANAAVDTSSIEVTNNLESPEPLRYPLDRRPPSDDLCSSLSGERAALPFSGQSNIKYTTLRRRPTDGHCMDRLPIQNFDFSSSRERHRFSKKTRVQFQNHEDTTYRLAASADLVIALLVKKCDYTTYRVPASKNLVGGINNRVDTTYRRPASDRFSKIRLDYFDEGNFQTSRFQLCFKSGVAPRPIPLRTSKSSTLLQICDHLTRFVTL</sequence>
<evidence type="ECO:0000313" key="3">
    <source>
        <dbReference type="EMBL" id="KAK7007440.1"/>
    </source>
</evidence>
<dbReference type="EMBL" id="JAWWNJ010000071">
    <property type="protein sequence ID" value="KAK7007440.1"/>
    <property type="molecule type" value="Genomic_DNA"/>
</dbReference>
<dbReference type="EMBL" id="JAWWNJ010000071">
    <property type="protein sequence ID" value="KAK7007443.1"/>
    <property type="molecule type" value="Genomic_DNA"/>
</dbReference>
<evidence type="ECO:0000313" key="5">
    <source>
        <dbReference type="Proteomes" id="UP001362999"/>
    </source>
</evidence>
<dbReference type="EMBL" id="JAWWNJ010000071">
    <property type="protein sequence ID" value="KAK7007437.1"/>
    <property type="molecule type" value="Genomic_DNA"/>
</dbReference>
<name>A0AAW0AF72_9AGAR</name>
<comment type="caution">
    <text evidence="2">The sequence shown here is derived from an EMBL/GenBank/DDBJ whole genome shotgun (WGS) entry which is preliminary data.</text>
</comment>
<feature type="region of interest" description="Disordered" evidence="1">
    <location>
        <begin position="101"/>
        <end position="126"/>
    </location>
</feature>
<dbReference type="AlphaFoldDB" id="A0AAW0AF72"/>
<proteinExistence type="predicted"/>